<dbReference type="Pfam" id="PF12520">
    <property type="entry name" value="DUF3723"/>
    <property type="match status" value="1"/>
</dbReference>
<reference evidence="1" key="1">
    <citation type="submission" date="2021-07" db="EMBL/GenBank/DDBJ databases">
        <authorList>
            <person name="Branca A.L. A."/>
        </authorList>
    </citation>
    <scope>NUCLEOTIDE SEQUENCE</scope>
</reference>
<organism evidence="1 2">
    <name type="scientific">Penicillium salamii</name>
    <dbReference type="NCBI Taxonomy" id="1612424"/>
    <lineage>
        <taxon>Eukaryota</taxon>
        <taxon>Fungi</taxon>
        <taxon>Dikarya</taxon>
        <taxon>Ascomycota</taxon>
        <taxon>Pezizomycotina</taxon>
        <taxon>Eurotiomycetes</taxon>
        <taxon>Eurotiomycetidae</taxon>
        <taxon>Eurotiales</taxon>
        <taxon>Aspergillaceae</taxon>
        <taxon>Penicillium</taxon>
    </lineage>
</organism>
<evidence type="ECO:0000313" key="1">
    <source>
        <dbReference type="EMBL" id="CAG8418868.1"/>
    </source>
</evidence>
<evidence type="ECO:0000313" key="2">
    <source>
        <dbReference type="Proteomes" id="UP001152646"/>
    </source>
</evidence>
<protein>
    <submittedName>
        <fullName evidence="1">Uncharacterized protein</fullName>
    </submittedName>
</protein>
<gene>
    <name evidence="1" type="ORF">PSALAMII_LOCUS9992</name>
</gene>
<comment type="caution">
    <text evidence="1">The sequence shown here is derived from an EMBL/GenBank/DDBJ whole genome shotgun (WGS) entry which is preliminary data.</text>
</comment>
<dbReference type="InterPro" id="IPR022198">
    <property type="entry name" value="DUF3723"/>
</dbReference>
<dbReference type="Proteomes" id="UP001152646">
    <property type="component" value="Unassembled WGS sequence"/>
</dbReference>
<sequence length="746" mass="87022">MPRFTQAQVEDGEGKLLAYREEHFKMAARVDISRLVFEKTFKRQMSNRRNINRLERILNTQGCHRLMEECHVPVLVPARDWEHRVRPRMIDGQFQQLDVDIDYQLRGQDHESLIIAARKKLSPSNQWWIVDVYVTESTATEPLIQKEFIRSLQERFPNDHRPPDGLIYQRIRYYEGHLDGPINTNAANQWWATLERVSGSKKSKYLRAFFKHPTLPQAFDELLSIAGIWEGMNIGVLHKVVAMRCDEPLLCYLAHIKRTFTSLMGHRNDLLAQLDGVTIQLLKSRVPKISARDSKFLGDLMSKEELFLDIDNPQDRSQIWERLKKIDYPIPTLETFFKDRLTLEVGRSVLQQLYIPDPHRKLTIDEGLGEQYDTTLPDLISGRQHRIRRELFEFWRFSFQYGFEMTDHKRLVSQTKSRTPHAATPGWTETQNSTERLNLWQHLYWLARQSRFRTPFVDGTNSQPAELPPLVPCDYPESIEDELPINRRYGKPDTDSIYADRFALSREALERPWDCSRVTAGFARRSVFLAFFHYLQDEPEIQNLSGDFSEANNSSPTEIVTEITNPDHMIPSPVTVPQENAFHIPPVFATPQFDPFIASPAHNLQPTCFTMIFVLPGEPEKAAQLPNDQSILNPFFEELKRQNFYIYSPDNPARGINERECYSIYFKNPLLILHAEYIGEEPFEALLYQPAEVSEETNRRKRRRRDDFYGIAEAKRWLDESLIVLNSANHASQFEIQQPGDEDSIA</sequence>
<accession>A0A9W4JSP9</accession>
<dbReference type="EMBL" id="CAJVPA010000237">
    <property type="protein sequence ID" value="CAG8418868.1"/>
    <property type="molecule type" value="Genomic_DNA"/>
</dbReference>
<dbReference type="AlphaFoldDB" id="A0A9W4JSP9"/>
<dbReference type="OrthoDB" id="75754at2759"/>
<proteinExistence type="predicted"/>
<name>A0A9W4JSP9_9EURO</name>